<organism evidence="1 2">
    <name type="scientific">Trichoderma lentiforme</name>
    <dbReference type="NCBI Taxonomy" id="1567552"/>
    <lineage>
        <taxon>Eukaryota</taxon>
        <taxon>Fungi</taxon>
        <taxon>Dikarya</taxon>
        <taxon>Ascomycota</taxon>
        <taxon>Pezizomycotina</taxon>
        <taxon>Sordariomycetes</taxon>
        <taxon>Hypocreomycetidae</taxon>
        <taxon>Hypocreales</taxon>
        <taxon>Hypocreaceae</taxon>
        <taxon>Trichoderma</taxon>
    </lineage>
</organism>
<dbReference type="EMBL" id="QLNT01000013">
    <property type="protein sequence ID" value="KAF3068521.1"/>
    <property type="molecule type" value="Genomic_DNA"/>
</dbReference>
<gene>
    <name evidence="1" type="ORF">CFAM422_007775</name>
</gene>
<reference evidence="1 2" key="1">
    <citation type="submission" date="2018-06" db="EMBL/GenBank/DDBJ databases">
        <title>Genome analysis of cellulolytic fungus Trichoderma lentiforme CFAM-422.</title>
        <authorList>
            <person name="Steindorff A.S."/>
            <person name="Formighieri E.F."/>
            <person name="Midorikawa G.E.O."/>
            <person name="Tamietti M.S."/>
            <person name="Ramos E.Z."/>
            <person name="Silva A.S."/>
            <person name="Bon E.P.S."/>
            <person name="Mendes T.D."/>
            <person name="Damaso M.C.T."/>
            <person name="Favaro L.C.L."/>
        </authorList>
    </citation>
    <scope>NUCLEOTIDE SEQUENCE [LARGE SCALE GENOMIC DNA]</scope>
    <source>
        <strain evidence="1 2">CFAM-422</strain>
    </source>
</reference>
<accession>A0A9P4XCC6</accession>
<comment type="caution">
    <text evidence="1">The sequence shown here is derived from an EMBL/GenBank/DDBJ whole genome shotgun (WGS) entry which is preliminary data.</text>
</comment>
<protein>
    <submittedName>
        <fullName evidence="1">Uncharacterized protein</fullName>
    </submittedName>
</protein>
<evidence type="ECO:0000313" key="2">
    <source>
        <dbReference type="Proteomes" id="UP000801864"/>
    </source>
</evidence>
<sequence length="68" mass="7273">MGSVARDQTETETAQHSAQLAVQPLSVPVIHHVPNMCQREEGLKAFSRLGRPRASVGWSALAGTVPIP</sequence>
<dbReference type="Proteomes" id="UP000801864">
    <property type="component" value="Unassembled WGS sequence"/>
</dbReference>
<dbReference type="AlphaFoldDB" id="A0A9P4XCC6"/>
<keyword evidence="2" id="KW-1185">Reference proteome</keyword>
<name>A0A9P4XCC6_9HYPO</name>
<evidence type="ECO:0000313" key="1">
    <source>
        <dbReference type="EMBL" id="KAF3068521.1"/>
    </source>
</evidence>
<proteinExistence type="predicted"/>